<dbReference type="GO" id="GO:0004386">
    <property type="term" value="F:helicase activity"/>
    <property type="evidence" value="ECO:0007669"/>
    <property type="project" value="UniProtKB-KW"/>
</dbReference>
<feature type="compositionally biased region" description="Pro residues" evidence="5">
    <location>
        <begin position="78"/>
        <end position="88"/>
    </location>
</feature>
<keyword evidence="2 7" id="KW-0378">Hydrolase</keyword>
<evidence type="ECO:0000256" key="2">
    <source>
        <dbReference type="ARBA" id="ARBA00022801"/>
    </source>
</evidence>
<dbReference type="InterPro" id="IPR050615">
    <property type="entry name" value="ATP-dep_DNA_Helicase"/>
</dbReference>
<dbReference type="InterPro" id="IPR027417">
    <property type="entry name" value="P-loop_NTPase"/>
</dbReference>
<name>A0ABW1JU73_9NOCA</name>
<keyword evidence="4" id="KW-0067">ATP-binding</keyword>
<keyword evidence="3 7" id="KW-0347">Helicase</keyword>
<dbReference type="PANTHER" id="PTHR11274:SF0">
    <property type="entry name" value="GENERAL TRANSCRIPTION AND DNA REPAIR FACTOR IIH HELICASE SUBUNIT XPB"/>
    <property type="match status" value="1"/>
</dbReference>
<evidence type="ECO:0000256" key="1">
    <source>
        <dbReference type="ARBA" id="ARBA00022741"/>
    </source>
</evidence>
<evidence type="ECO:0000313" key="7">
    <source>
        <dbReference type="EMBL" id="MFC6013007.1"/>
    </source>
</evidence>
<sequence>MGSGLTERIVTILRAQPNLSAPQIVACLAEPGVDRSVINRLLYAEHTRFIVDASANPPRWSLLPTPPSTRPPTVSSPAPAPSPPPEPARSPASKAPIDTDARPLREWQRRALDRWIDGGRKGVVEAVDGTGKTVLGVRAIAEAVAACTPAVVVVADHQQSTRWMNELVAVAPDCRVAGPSTHSRPGDQRTWDVAIVTPATVARLRQIAPVAQCSEALLVIDDVDRYTDGVFAQVLTDQFTTRLALTRALDRGDQTVRTKLLPYFGPVLAGCDYATARADGVLEPITLIHVAVDLDPRERARLDRAQALVDRECDTLVGTYGAPESPAEFRAFVEALAVGRGSGAHHANRYLSAVADRATALAESSAKLDLVRTLPTDVLAATQSVVFVDRPVAAGQVHRVLTENGLATATTNPTLTAQQRSAIAEGLRNRSLSILVEQRVLDPTLTVPGAEIALMLARARDSTQVVHRLSRIVRPGTCARRRLVIVAFVAGSAEDPRHDDSGTTAVIRPLAEDTIRTDLAGLMTFLREWLDAPTVLASDSARAPHPATEPAVAEPESELDQYVVDRRFDSDDDPIDEDLDIGSLVPELLDELLAELTSLGSIGTSEELGDLIGCCDPAELRELVDSAARAEHVVFHEIGGDSEDLLLIATTDGADRRHSRAAAERIAVWAADADDPIGALHPLIADLDGLRVPPHRLVQIAAFLRGTTPKALL</sequence>
<reference evidence="8" key="1">
    <citation type="journal article" date="2019" name="Int. J. Syst. Evol. Microbiol.">
        <title>The Global Catalogue of Microorganisms (GCM) 10K type strain sequencing project: providing services to taxonomists for standard genome sequencing and annotation.</title>
        <authorList>
            <consortium name="The Broad Institute Genomics Platform"/>
            <consortium name="The Broad Institute Genome Sequencing Center for Infectious Disease"/>
            <person name="Wu L."/>
            <person name="Ma J."/>
        </authorList>
    </citation>
    <scope>NUCLEOTIDE SEQUENCE [LARGE SCALE GENOMIC DNA]</scope>
    <source>
        <strain evidence="8">CCUG 36956</strain>
    </source>
</reference>
<feature type="domain" description="Helicase/UvrB N-terminal" evidence="6">
    <location>
        <begin position="104"/>
        <end position="245"/>
    </location>
</feature>
<evidence type="ECO:0000256" key="3">
    <source>
        <dbReference type="ARBA" id="ARBA00022806"/>
    </source>
</evidence>
<evidence type="ECO:0000256" key="5">
    <source>
        <dbReference type="SAM" id="MobiDB-lite"/>
    </source>
</evidence>
<keyword evidence="8" id="KW-1185">Reference proteome</keyword>
<dbReference type="Pfam" id="PF04851">
    <property type="entry name" value="ResIII"/>
    <property type="match status" value="1"/>
</dbReference>
<accession>A0ABW1JU73</accession>
<evidence type="ECO:0000313" key="8">
    <source>
        <dbReference type="Proteomes" id="UP001596223"/>
    </source>
</evidence>
<proteinExistence type="predicted"/>
<dbReference type="PANTHER" id="PTHR11274">
    <property type="entry name" value="RAD25/XP-B DNA REPAIR HELICASE"/>
    <property type="match status" value="1"/>
</dbReference>
<comment type="caution">
    <text evidence="7">The sequence shown here is derived from an EMBL/GenBank/DDBJ whole genome shotgun (WGS) entry which is preliminary data.</text>
</comment>
<evidence type="ECO:0000256" key="4">
    <source>
        <dbReference type="ARBA" id="ARBA00022840"/>
    </source>
</evidence>
<gene>
    <name evidence="7" type="ORF">ACFP3H_18265</name>
</gene>
<dbReference type="EC" id="3.6.4.-" evidence="7"/>
<protein>
    <submittedName>
        <fullName evidence="7">DEAD/DEAH box helicase</fullName>
        <ecNumber evidence="7">3.6.4.-</ecNumber>
    </submittedName>
</protein>
<dbReference type="Gene3D" id="3.40.50.300">
    <property type="entry name" value="P-loop containing nucleotide triphosphate hydrolases"/>
    <property type="match status" value="2"/>
</dbReference>
<dbReference type="SUPFAM" id="SSF52540">
    <property type="entry name" value="P-loop containing nucleoside triphosphate hydrolases"/>
    <property type="match status" value="2"/>
</dbReference>
<feature type="region of interest" description="Disordered" evidence="5">
    <location>
        <begin position="56"/>
        <end position="104"/>
    </location>
</feature>
<evidence type="ECO:0000259" key="6">
    <source>
        <dbReference type="Pfam" id="PF04851"/>
    </source>
</evidence>
<dbReference type="Proteomes" id="UP001596223">
    <property type="component" value="Unassembled WGS sequence"/>
</dbReference>
<dbReference type="GO" id="GO:0016787">
    <property type="term" value="F:hydrolase activity"/>
    <property type="evidence" value="ECO:0007669"/>
    <property type="project" value="UniProtKB-KW"/>
</dbReference>
<dbReference type="InterPro" id="IPR006935">
    <property type="entry name" value="Helicase/UvrB_N"/>
</dbReference>
<dbReference type="EMBL" id="JBHSQN010000012">
    <property type="protein sequence ID" value="MFC6013007.1"/>
    <property type="molecule type" value="Genomic_DNA"/>
</dbReference>
<organism evidence="7 8">
    <name type="scientific">Nocardia lasii</name>
    <dbReference type="NCBI Taxonomy" id="1616107"/>
    <lineage>
        <taxon>Bacteria</taxon>
        <taxon>Bacillati</taxon>
        <taxon>Actinomycetota</taxon>
        <taxon>Actinomycetes</taxon>
        <taxon>Mycobacteriales</taxon>
        <taxon>Nocardiaceae</taxon>
        <taxon>Nocardia</taxon>
    </lineage>
</organism>
<dbReference type="RefSeq" id="WP_378607615.1">
    <property type="nucleotide sequence ID" value="NZ_JBHSQN010000012.1"/>
</dbReference>
<keyword evidence="1" id="KW-0547">Nucleotide-binding</keyword>